<dbReference type="EMBL" id="AP021874">
    <property type="protein sequence ID" value="BBO67663.1"/>
    <property type="molecule type" value="Genomic_DNA"/>
</dbReference>
<dbReference type="RefSeq" id="WP_155315899.1">
    <property type="nucleotide sequence ID" value="NZ_AP021874.1"/>
</dbReference>
<gene>
    <name evidence="2" type="ORF">DSCA_15930</name>
</gene>
<protein>
    <recommendedName>
        <fullName evidence="1">4Fe-4S ferredoxin-type domain-containing protein</fullName>
    </recommendedName>
</protein>
<evidence type="ECO:0000259" key="1">
    <source>
        <dbReference type="PROSITE" id="PS51379"/>
    </source>
</evidence>
<keyword evidence="3" id="KW-1185">Reference proteome</keyword>
<dbReference type="PROSITE" id="PS51379">
    <property type="entry name" value="4FE4S_FER_2"/>
    <property type="match status" value="1"/>
</dbReference>
<dbReference type="Proteomes" id="UP000427906">
    <property type="component" value="Chromosome"/>
</dbReference>
<dbReference type="PANTHER" id="PTHR42827:SF1">
    <property type="entry name" value="IRON-SULFUR CLUSTER-BINDING PROTEIN"/>
    <property type="match status" value="1"/>
</dbReference>
<reference evidence="2 3" key="1">
    <citation type="submission" date="2019-11" db="EMBL/GenBank/DDBJ databases">
        <title>Comparative genomics of hydrocarbon-degrading Desulfosarcina strains.</title>
        <authorList>
            <person name="Watanabe M."/>
            <person name="Kojima H."/>
            <person name="Fukui M."/>
        </authorList>
    </citation>
    <scope>NUCLEOTIDE SEQUENCE [LARGE SCALE GENOMIC DNA]</scope>
    <source>
        <strain evidence="2 3">PL12</strain>
    </source>
</reference>
<feature type="domain" description="4Fe-4S ferredoxin-type" evidence="1">
    <location>
        <begin position="189"/>
        <end position="217"/>
    </location>
</feature>
<evidence type="ECO:0000313" key="2">
    <source>
        <dbReference type="EMBL" id="BBO67663.1"/>
    </source>
</evidence>
<dbReference type="AlphaFoldDB" id="A0A5K7YGG8"/>
<dbReference type="OrthoDB" id="9815745at2"/>
<accession>A0A5K7YGG8</accession>
<evidence type="ECO:0000313" key="3">
    <source>
        <dbReference type="Proteomes" id="UP000427906"/>
    </source>
</evidence>
<dbReference type="PANTHER" id="PTHR42827">
    <property type="entry name" value="IRON-SULFUR CLUSTER-BINDING PROTEIN-RELATED"/>
    <property type="match status" value="1"/>
</dbReference>
<proteinExistence type="predicted"/>
<dbReference type="InterPro" id="IPR017896">
    <property type="entry name" value="4Fe4S_Fe-S-bd"/>
</dbReference>
<organism evidence="2 3">
    <name type="scientific">Desulfosarcina alkanivorans</name>
    <dbReference type="NCBI Taxonomy" id="571177"/>
    <lineage>
        <taxon>Bacteria</taxon>
        <taxon>Pseudomonadati</taxon>
        <taxon>Thermodesulfobacteriota</taxon>
        <taxon>Desulfobacteria</taxon>
        <taxon>Desulfobacterales</taxon>
        <taxon>Desulfosarcinaceae</taxon>
        <taxon>Desulfosarcina</taxon>
    </lineage>
</organism>
<sequence>MTSDADKKLAAEIIKMAQAFGADLAGFADVESLQRSPSHRMHAKLPRYELDSDNGSADSVYAVSEEKRSPAGKVAFPKAAKTVLITAIGHPEDTPALDYWRNPFPGGTEGNLRLIRINEKIIRWLKESENITGVQIPYAIEQGGLYLKDAAVMAGLGVIGKNNLLITPQLGPRVRLRAMALPVVLPATGPSDVDPCAFCDGPCRRVCPQGAFGEKVYSSMDYGQTELPARDGVYARATCKMEMDKDRGDADFIPIEGGATMRVVAHCRACEFACPVGAV</sequence>
<name>A0A5K7YGG8_9BACT</name>
<dbReference type="KEGG" id="dalk:DSCA_15930"/>